<evidence type="ECO:0000256" key="1">
    <source>
        <dbReference type="SAM" id="Coils"/>
    </source>
</evidence>
<evidence type="ECO:0000313" key="4">
    <source>
        <dbReference type="Proteomes" id="UP001152658"/>
    </source>
</evidence>
<evidence type="ECO:0000313" key="3">
    <source>
        <dbReference type="EMBL" id="CAH8208586.1"/>
    </source>
</evidence>
<proteinExistence type="predicted"/>
<dbReference type="Proteomes" id="UP001152658">
    <property type="component" value="Unassembled WGS sequence"/>
</dbReference>
<sequence length="171" mass="19612">MSKLLSIPEACGLYRVSRKTLYNWKNAGRLNIEKVRGKMMIDEKQLSLLAEKKSSGVELGSQSVKVTNLHKKIVRMEERIEQLEDVVEKLLHMKESPEMKSGSVKKSVITQSQGNYAEGRKQQAISKVKAVYIALSEQERKRITVTELGRLADTDRRTVKKYWCEITDIEN</sequence>
<accession>A0ABM9FLB9</accession>
<comment type="caution">
    <text evidence="3">The sequence shown here is derived from an EMBL/GenBank/DDBJ whole genome shotgun (WGS) entry which is preliminary data.</text>
</comment>
<name>A0ABM9FLB9_9VIBR</name>
<dbReference type="InterPro" id="IPR041657">
    <property type="entry name" value="HTH_17"/>
</dbReference>
<keyword evidence="4" id="KW-1185">Reference proteome</keyword>
<feature type="coiled-coil region" evidence="1">
    <location>
        <begin position="66"/>
        <end position="93"/>
    </location>
</feature>
<dbReference type="Pfam" id="PF12728">
    <property type="entry name" value="HTH_17"/>
    <property type="match status" value="1"/>
</dbReference>
<dbReference type="RefSeq" id="WP_168780371.1">
    <property type="nucleotide sequence ID" value="NZ_CALYLC010000003.1"/>
</dbReference>
<dbReference type="EMBL" id="CALYLK010000116">
    <property type="protein sequence ID" value="CAH8208586.1"/>
    <property type="molecule type" value="Genomic_DNA"/>
</dbReference>
<keyword evidence="1" id="KW-0175">Coiled coil</keyword>
<gene>
    <name evidence="3" type="ORF">VAE063_770004</name>
</gene>
<evidence type="ECO:0000259" key="2">
    <source>
        <dbReference type="Pfam" id="PF12728"/>
    </source>
</evidence>
<feature type="domain" description="Helix-turn-helix" evidence="2">
    <location>
        <begin position="4"/>
        <end position="53"/>
    </location>
</feature>
<organism evidence="3 4">
    <name type="scientific">Vibrio aestuarianus</name>
    <dbReference type="NCBI Taxonomy" id="28171"/>
    <lineage>
        <taxon>Bacteria</taxon>
        <taxon>Pseudomonadati</taxon>
        <taxon>Pseudomonadota</taxon>
        <taxon>Gammaproteobacteria</taxon>
        <taxon>Vibrionales</taxon>
        <taxon>Vibrionaceae</taxon>
        <taxon>Vibrio</taxon>
    </lineage>
</organism>
<protein>
    <recommendedName>
        <fullName evidence="2">Helix-turn-helix domain-containing protein</fullName>
    </recommendedName>
</protein>
<reference evidence="3" key="1">
    <citation type="submission" date="2022-06" db="EMBL/GenBank/DDBJ databases">
        <authorList>
            <person name="Goudenege D."/>
            <person name="Le Roux F."/>
        </authorList>
    </citation>
    <scope>NUCLEOTIDE SEQUENCE</scope>
    <source>
        <strain evidence="3">12-063</strain>
    </source>
</reference>